<evidence type="ECO:0000313" key="2">
    <source>
        <dbReference type="EMBL" id="AIG73881.1"/>
    </source>
</evidence>
<evidence type="ECO:0000256" key="1">
    <source>
        <dbReference type="SAM" id="Phobius"/>
    </source>
</evidence>
<dbReference type="eggNOG" id="ENOG5033MCC">
    <property type="taxonomic scope" value="Bacteria"/>
</dbReference>
<reference evidence="2 3" key="1">
    <citation type="journal article" date="2014" name="J. Biotechnol.">
        <title>Complete genome sequence of the actinobacterium Amycolatopsis japonica MG417-CF17(T) (=DSM 44213T) producing (S,S)-N,N'-ethylenediaminedisuccinic acid.</title>
        <authorList>
            <person name="Stegmann E."/>
            <person name="Albersmeier A."/>
            <person name="Spohn M."/>
            <person name="Gert H."/>
            <person name="Weber T."/>
            <person name="Wohlleben W."/>
            <person name="Kalinowski J."/>
            <person name="Ruckert C."/>
        </authorList>
    </citation>
    <scope>NUCLEOTIDE SEQUENCE [LARGE SCALE GENOMIC DNA]</scope>
    <source>
        <strain evidence="3">MG417-CF17 (DSM 44213)</strain>
    </source>
</reference>
<name>A0A075UN91_9PSEU</name>
<evidence type="ECO:0000313" key="3">
    <source>
        <dbReference type="Proteomes" id="UP000028492"/>
    </source>
</evidence>
<dbReference type="KEGG" id="aja:AJAP_04795"/>
<feature type="transmembrane region" description="Helical" evidence="1">
    <location>
        <begin position="6"/>
        <end position="27"/>
    </location>
</feature>
<dbReference type="RefSeq" id="WP_038508486.1">
    <property type="nucleotide sequence ID" value="NZ_CP008953.1"/>
</dbReference>
<keyword evidence="1" id="KW-0812">Transmembrane</keyword>
<keyword evidence="1" id="KW-0472">Membrane</keyword>
<keyword evidence="1" id="KW-1133">Transmembrane helix</keyword>
<dbReference type="AlphaFoldDB" id="A0A075UN91"/>
<sequence length="158" mass="17755">MNGVLTSVVAISGTLAGSTLTYLLGLLNTRRTERTARDERLRQERIAAYVAFAEAMTELRQGVIAKWFLKQRSAPDEEMRAAHTESDKRGATADHARLRIQMLTDDSEILRLVDATFEPIEALHRAPDLAAVKQHEERSQETLSVFIRTAGRQVRDLP</sequence>
<dbReference type="STRING" id="208439.AJAP_04795"/>
<dbReference type="HOGENOM" id="CLU_130440_0_0_11"/>
<keyword evidence="3" id="KW-1185">Reference proteome</keyword>
<accession>A0A075UN91</accession>
<protein>
    <submittedName>
        <fullName evidence="2">Conserved putative membrane protein</fullName>
    </submittedName>
</protein>
<organism evidence="2 3">
    <name type="scientific">Amycolatopsis japonica</name>
    <dbReference type="NCBI Taxonomy" id="208439"/>
    <lineage>
        <taxon>Bacteria</taxon>
        <taxon>Bacillati</taxon>
        <taxon>Actinomycetota</taxon>
        <taxon>Actinomycetes</taxon>
        <taxon>Pseudonocardiales</taxon>
        <taxon>Pseudonocardiaceae</taxon>
        <taxon>Amycolatopsis</taxon>
        <taxon>Amycolatopsis japonica group</taxon>
    </lineage>
</organism>
<dbReference type="Proteomes" id="UP000028492">
    <property type="component" value="Chromosome"/>
</dbReference>
<gene>
    <name evidence="2" type="ORF">AJAP_04795</name>
</gene>
<dbReference type="EMBL" id="CP008953">
    <property type="protein sequence ID" value="AIG73881.1"/>
    <property type="molecule type" value="Genomic_DNA"/>
</dbReference>
<proteinExistence type="predicted"/>